<organism evidence="1 2">
    <name type="scientific">Zea mays</name>
    <name type="common">Maize</name>
    <dbReference type="NCBI Taxonomy" id="4577"/>
    <lineage>
        <taxon>Eukaryota</taxon>
        <taxon>Viridiplantae</taxon>
        <taxon>Streptophyta</taxon>
        <taxon>Embryophyta</taxon>
        <taxon>Tracheophyta</taxon>
        <taxon>Spermatophyta</taxon>
        <taxon>Magnoliopsida</taxon>
        <taxon>Liliopsida</taxon>
        <taxon>Poales</taxon>
        <taxon>Poaceae</taxon>
        <taxon>PACMAD clade</taxon>
        <taxon>Panicoideae</taxon>
        <taxon>Andropogonodae</taxon>
        <taxon>Andropogoneae</taxon>
        <taxon>Tripsacinae</taxon>
        <taxon>Zea</taxon>
    </lineage>
</organism>
<proteinExistence type="predicted"/>
<dbReference type="Proteomes" id="UP000251960">
    <property type="component" value="Chromosome 2"/>
</dbReference>
<dbReference type="EMBL" id="NCVQ01000003">
    <property type="protein sequence ID" value="PWZ40297.1"/>
    <property type="molecule type" value="Genomic_DNA"/>
</dbReference>
<reference evidence="1 2" key="1">
    <citation type="journal article" date="2018" name="Nat. Genet.">
        <title>Extensive intraspecific gene order and gene structural variations between Mo17 and other maize genomes.</title>
        <authorList>
            <person name="Sun S."/>
            <person name="Zhou Y."/>
            <person name="Chen J."/>
            <person name="Shi J."/>
            <person name="Zhao H."/>
            <person name="Zhao H."/>
            <person name="Song W."/>
            <person name="Zhang M."/>
            <person name="Cui Y."/>
            <person name="Dong X."/>
            <person name="Liu H."/>
            <person name="Ma X."/>
            <person name="Jiao Y."/>
            <person name="Wang B."/>
            <person name="Wei X."/>
            <person name="Stein J.C."/>
            <person name="Glaubitz J.C."/>
            <person name="Lu F."/>
            <person name="Yu G."/>
            <person name="Liang C."/>
            <person name="Fengler K."/>
            <person name="Li B."/>
            <person name="Rafalski A."/>
            <person name="Schnable P.S."/>
            <person name="Ware D.H."/>
            <person name="Buckler E.S."/>
            <person name="Lai J."/>
        </authorList>
    </citation>
    <scope>NUCLEOTIDE SEQUENCE [LARGE SCALE GENOMIC DNA]</scope>
    <source>
        <strain evidence="2">cv. Missouri 17</strain>
        <tissue evidence="1">Seedling</tissue>
    </source>
</reference>
<sequence>MRVELLNLGDLNSLKYFITRVLRGLLLLLLLEQAAEK</sequence>
<accession>A0A3L6FZQ8</accession>
<evidence type="ECO:0000313" key="2">
    <source>
        <dbReference type="Proteomes" id="UP000251960"/>
    </source>
</evidence>
<dbReference type="AlphaFoldDB" id="A0A3L6FZQ8"/>
<gene>
    <name evidence="1" type="ORF">Zm00014a_043650</name>
</gene>
<evidence type="ECO:0000313" key="1">
    <source>
        <dbReference type="EMBL" id="PWZ40297.1"/>
    </source>
</evidence>
<protein>
    <submittedName>
        <fullName evidence="1">Uncharacterized protein</fullName>
    </submittedName>
</protein>
<comment type="caution">
    <text evidence="1">The sequence shown here is derived from an EMBL/GenBank/DDBJ whole genome shotgun (WGS) entry which is preliminary data.</text>
</comment>
<name>A0A3L6FZQ8_MAIZE</name>